<dbReference type="Pfam" id="PF20256">
    <property type="entry name" value="MoCoBD_2"/>
    <property type="match status" value="1"/>
</dbReference>
<dbReference type="FunFam" id="3.90.1170.50:FF:000006">
    <property type="entry name" value="Carbon monoxide dehydrogenase large chain"/>
    <property type="match status" value="1"/>
</dbReference>
<dbReference type="InterPro" id="IPR012780">
    <property type="entry name" value="CO_Mo_DH_lsu"/>
</dbReference>
<keyword evidence="1" id="KW-0500">Molybdenum</keyword>
<evidence type="ECO:0000259" key="4">
    <source>
        <dbReference type="SMART" id="SM01008"/>
    </source>
</evidence>
<comment type="caution">
    <text evidence="5">The sequence shown here is derived from an EMBL/GenBank/DDBJ whole genome shotgun (WGS) entry which is preliminary data.</text>
</comment>
<dbReference type="Gene3D" id="3.30.365.10">
    <property type="entry name" value="Aldehyde oxidase/xanthine dehydrogenase, molybdopterin binding domain"/>
    <property type="match status" value="4"/>
</dbReference>
<name>A0A328VRJ9_9CHLR</name>
<accession>A0A328VRJ9</accession>
<dbReference type="SMART" id="SM01008">
    <property type="entry name" value="Ald_Xan_dh_C"/>
    <property type="match status" value="1"/>
</dbReference>
<dbReference type="InterPro" id="IPR036856">
    <property type="entry name" value="Ald_Oxase/Xan_DH_a/b_sf"/>
</dbReference>
<dbReference type="Proteomes" id="UP000248706">
    <property type="component" value="Unassembled WGS sequence"/>
</dbReference>
<keyword evidence="2" id="KW-0560">Oxidoreductase</keyword>
<dbReference type="OrthoDB" id="9759791at2"/>
<evidence type="ECO:0000256" key="3">
    <source>
        <dbReference type="ARBA" id="ARBA00053029"/>
    </source>
</evidence>
<evidence type="ECO:0000256" key="1">
    <source>
        <dbReference type="ARBA" id="ARBA00022505"/>
    </source>
</evidence>
<dbReference type="FunFam" id="3.30.365.10:FF:000001">
    <property type="entry name" value="Xanthine dehydrogenase oxidase"/>
    <property type="match status" value="1"/>
</dbReference>
<gene>
    <name evidence="5" type="ORF">A4R35_22660</name>
</gene>
<comment type="cofactor">
    <cofactor evidence="3">
        <name>Mo-molybdopterin cytosine dinucleotide</name>
        <dbReference type="ChEBI" id="CHEBI:71308"/>
    </cofactor>
</comment>
<evidence type="ECO:0000313" key="6">
    <source>
        <dbReference type="Proteomes" id="UP000248706"/>
    </source>
</evidence>
<dbReference type="Gene3D" id="3.90.1170.50">
    <property type="entry name" value="Aldehyde oxidase/xanthine dehydrogenase, a/b hammerhead"/>
    <property type="match status" value="1"/>
</dbReference>
<dbReference type="Pfam" id="PF02738">
    <property type="entry name" value="MoCoBD_1"/>
    <property type="match status" value="1"/>
</dbReference>
<dbReference type="GO" id="GO:0005507">
    <property type="term" value="F:copper ion binding"/>
    <property type="evidence" value="ECO:0007669"/>
    <property type="project" value="InterPro"/>
</dbReference>
<protein>
    <submittedName>
        <fullName evidence="5">Carbon-monoxide dehydrogenase large subunit</fullName>
    </submittedName>
</protein>
<proteinExistence type="predicted"/>
<feature type="domain" description="Aldehyde oxidase/xanthine dehydrogenase a/b hammerhead" evidence="4">
    <location>
        <begin position="27"/>
        <end position="136"/>
    </location>
</feature>
<dbReference type="PANTHER" id="PTHR11908">
    <property type="entry name" value="XANTHINE DEHYDROGENASE"/>
    <property type="match status" value="1"/>
</dbReference>
<dbReference type="NCBIfam" id="TIGR02416">
    <property type="entry name" value="CO_dehy_Mo_lg"/>
    <property type="match status" value="1"/>
</dbReference>
<dbReference type="RefSeq" id="WP_112433588.1">
    <property type="nucleotide sequence ID" value="NZ_MCIF01000002.1"/>
</dbReference>
<dbReference type="SUPFAM" id="SSF56003">
    <property type="entry name" value="Molybdenum cofactor-binding domain"/>
    <property type="match status" value="1"/>
</dbReference>
<dbReference type="AlphaFoldDB" id="A0A328VRJ9"/>
<evidence type="ECO:0000313" key="5">
    <source>
        <dbReference type="EMBL" id="RAQ98360.1"/>
    </source>
</evidence>
<dbReference type="InterPro" id="IPR037165">
    <property type="entry name" value="AldOxase/xan_DH_Mopterin-bd_sf"/>
</dbReference>
<dbReference type="PANTHER" id="PTHR11908:SF132">
    <property type="entry name" value="ALDEHYDE OXIDASE 1-RELATED"/>
    <property type="match status" value="1"/>
</dbReference>
<dbReference type="InterPro" id="IPR016208">
    <property type="entry name" value="Ald_Oxase/xanthine_DH-like"/>
</dbReference>
<dbReference type="Pfam" id="PF01315">
    <property type="entry name" value="Ald_Xan_dh_C"/>
    <property type="match status" value="1"/>
</dbReference>
<keyword evidence="6" id="KW-1185">Reference proteome</keyword>
<reference evidence="5 6" key="1">
    <citation type="submission" date="2016-08" db="EMBL/GenBank/DDBJ databases">
        <title>Analysis of Carbohydrate Active Enzymes in Thermogemmatispora T81 Reveals Carbohydrate Degradation Ability.</title>
        <authorList>
            <person name="Tomazini A."/>
            <person name="Lal S."/>
            <person name="Stott M."/>
            <person name="Henrissat B."/>
            <person name="Polikarpov I."/>
            <person name="Sparling R."/>
            <person name="Levin D.B."/>
        </authorList>
    </citation>
    <scope>NUCLEOTIDE SEQUENCE [LARGE SCALE GENOMIC DNA]</scope>
    <source>
        <strain evidence="5 6">T81</strain>
    </source>
</reference>
<dbReference type="InterPro" id="IPR008274">
    <property type="entry name" value="AldOxase/xan_DH_MoCoBD1"/>
</dbReference>
<organism evidence="5 6">
    <name type="scientific">Thermogemmatispora tikiterensis</name>
    <dbReference type="NCBI Taxonomy" id="1825093"/>
    <lineage>
        <taxon>Bacteria</taxon>
        <taxon>Bacillati</taxon>
        <taxon>Chloroflexota</taxon>
        <taxon>Ktedonobacteria</taxon>
        <taxon>Thermogemmatisporales</taxon>
        <taxon>Thermogemmatisporaceae</taxon>
        <taxon>Thermogemmatispora</taxon>
    </lineage>
</organism>
<dbReference type="InterPro" id="IPR046867">
    <property type="entry name" value="AldOxase/xan_DH_MoCoBD2"/>
</dbReference>
<dbReference type="InterPro" id="IPR000674">
    <property type="entry name" value="Ald_Oxase/Xan_DH_a/b"/>
</dbReference>
<evidence type="ECO:0000256" key="2">
    <source>
        <dbReference type="ARBA" id="ARBA00023002"/>
    </source>
</evidence>
<sequence length="791" mass="85780">MTTTSAGPHVHGLGEPYKRKEDARFIRGKGNYVDDIQLPGMLYADIVRSPYAHALIKSIDISKALQVPGVVAVITGKDLEAAGLAWMPTLSGDSEAVLAVDRVLYQMQEVAFVVAESRYAAADGAAAVEVDYEPLPVVVDPHKALAPDAPLLRPDKKDRQPTNQIYHWETGDRAATDAAFAEAEQNGVVVRQDMYVPRIHPAPIETCGCVADYNAATGKLTVWMTSQAPHAHRTLFAIVSGLPEHRIRVISPDVGGGFGNKVPIYPGYVCAVVAALKTGRPVKWIEDRTENLTSTGFARDYHIHAEIAADKEGTVKALRVYTLADHGAFDAAAQPTKFPAGLFHICTGSYDFKHAHVAVDAVHTNKAPGGIAYRCSFRVTEASYLIERMMDTLAREVGKDPAEIRLQNFIKPEAFPYRSALGWTYDSGNYERALRLAMEKIGYEELRREQAEKRARGELMGIGISSFTEIVGAGPGKHFDIAGIQMFDSCEIRVHPTGKVLARIGVQTQGQGHETTFAQIIAAELGISPDDVDVEHGDTDTAPYGLGTYASRSTPVGGAATAVAARKIRDKARKIAAYLLEVGEEDLEWEPGRFYVRGSPSKGKTIQEIAFAAYTNCPPYLEPGLEAVNYYDPPNLTYPFGSYICVVDIDRGTGEVHIRRFLAVDDCGTVINPMIVEGQIHGGLTQGLAPALYEQLAYDENGNVLGSNFQDYLIPTAMETPRWETARTVTPSPHHPIGAKGVGESPTVGAPQAIANAVVDALAHVGVRHIDIPITPWKVWAILKEKGLATA</sequence>
<dbReference type="GO" id="GO:0005506">
    <property type="term" value="F:iron ion binding"/>
    <property type="evidence" value="ECO:0007669"/>
    <property type="project" value="InterPro"/>
</dbReference>
<dbReference type="SUPFAM" id="SSF54665">
    <property type="entry name" value="CO dehydrogenase molybdoprotein N-domain-like"/>
    <property type="match status" value="1"/>
</dbReference>
<dbReference type="EMBL" id="MCIF01000002">
    <property type="protein sequence ID" value="RAQ98360.1"/>
    <property type="molecule type" value="Genomic_DNA"/>
</dbReference>
<dbReference type="GO" id="GO:0043885">
    <property type="term" value="F:anaerobic carbon-monoxide dehydrogenase activity"/>
    <property type="evidence" value="ECO:0007669"/>
    <property type="project" value="InterPro"/>
</dbReference>
<dbReference type="GO" id="GO:0030151">
    <property type="term" value="F:molybdenum ion binding"/>
    <property type="evidence" value="ECO:0007669"/>
    <property type="project" value="InterPro"/>
</dbReference>